<name>A0AAV7Z9P5_9EUKA</name>
<dbReference type="AlphaFoldDB" id="A0AAV7Z9P5"/>
<dbReference type="GO" id="GO:0046872">
    <property type="term" value="F:metal ion binding"/>
    <property type="evidence" value="ECO:0007669"/>
    <property type="project" value="UniProtKB-KW"/>
</dbReference>
<dbReference type="EMBL" id="JANTQA010000032">
    <property type="protein sequence ID" value="KAJ3438758.1"/>
    <property type="molecule type" value="Genomic_DNA"/>
</dbReference>
<evidence type="ECO:0000259" key="3">
    <source>
        <dbReference type="Pfam" id="PF13359"/>
    </source>
</evidence>
<reference evidence="4" key="1">
    <citation type="submission" date="2022-08" db="EMBL/GenBank/DDBJ databases">
        <title>Novel sulphate-reducing endosymbionts in the free-living metamonad Anaeramoeba.</title>
        <authorList>
            <person name="Jerlstrom-Hultqvist J."/>
            <person name="Cepicka I."/>
            <person name="Gallot-Lavallee L."/>
            <person name="Salas-Leiva D."/>
            <person name="Curtis B.A."/>
            <person name="Zahonova K."/>
            <person name="Pipaliya S."/>
            <person name="Dacks J."/>
            <person name="Roger A.J."/>
        </authorList>
    </citation>
    <scope>NUCLEOTIDE SEQUENCE</scope>
    <source>
        <strain evidence="4">Busselton2</strain>
    </source>
</reference>
<keyword evidence="2" id="KW-0479">Metal-binding</keyword>
<organism evidence="4 5">
    <name type="scientific">Anaeramoeba flamelloides</name>
    <dbReference type="NCBI Taxonomy" id="1746091"/>
    <lineage>
        <taxon>Eukaryota</taxon>
        <taxon>Metamonada</taxon>
        <taxon>Anaeramoebidae</taxon>
        <taxon>Anaeramoeba</taxon>
    </lineage>
</organism>
<dbReference type="Proteomes" id="UP001146793">
    <property type="component" value="Unassembled WGS sequence"/>
</dbReference>
<dbReference type="InterPro" id="IPR027806">
    <property type="entry name" value="HARBI1_dom"/>
</dbReference>
<sequence>MNIEIELENEEEIILPEHWGNRRNIENEEPVNENIIVVIPNIIWSKFKNNNNSDLLKIISGFDFDEFNDLFSKVKKKFRQKGRGGRRGGIRNYKQMPGNKTIFLLTLSWLRNYDKYEILSTNFGISKAWCHDLVVDTIFKCHDILVHDQIYWIGFKKQKEENSLFVNFPTVVAVIDCTVHRINKPKRRQKSCSGLVMHYVTGVNGRKHDKKIFDRSYPGEIENFFHKENEESQIEEPLALMVDKGYKGVNQIKIFIPYFGKRENLTEEQNDFNRLIGKHRVIIEQFYGRLKNRNRVTTDRWRNEIGDFHNKVIGISIALTNYHIRCGHPIRRN</sequence>
<gene>
    <name evidence="4" type="ORF">M0812_14771</name>
</gene>
<protein>
    <recommendedName>
        <fullName evidence="3">DDE Tnp4 domain-containing protein</fullName>
    </recommendedName>
</protein>
<accession>A0AAV7Z9P5</accession>
<evidence type="ECO:0000313" key="5">
    <source>
        <dbReference type="Proteomes" id="UP001146793"/>
    </source>
</evidence>
<dbReference type="Pfam" id="PF13359">
    <property type="entry name" value="DDE_Tnp_4"/>
    <property type="match status" value="1"/>
</dbReference>
<proteinExistence type="predicted"/>
<comment type="caution">
    <text evidence="4">The sequence shown here is derived from an EMBL/GenBank/DDBJ whole genome shotgun (WGS) entry which is preliminary data.</text>
</comment>
<evidence type="ECO:0000256" key="2">
    <source>
        <dbReference type="ARBA" id="ARBA00022723"/>
    </source>
</evidence>
<evidence type="ECO:0000256" key="1">
    <source>
        <dbReference type="ARBA" id="ARBA00001968"/>
    </source>
</evidence>
<comment type="cofactor">
    <cofactor evidence="1">
        <name>a divalent metal cation</name>
        <dbReference type="ChEBI" id="CHEBI:60240"/>
    </cofactor>
</comment>
<evidence type="ECO:0000313" key="4">
    <source>
        <dbReference type="EMBL" id="KAJ3438758.1"/>
    </source>
</evidence>
<feature type="domain" description="DDE Tnp4" evidence="3">
    <location>
        <begin position="193"/>
        <end position="321"/>
    </location>
</feature>